<keyword evidence="4" id="KW-1185">Reference proteome</keyword>
<dbReference type="InterPro" id="IPR052654">
    <property type="entry name" value="CS_Sulfotransferase"/>
</dbReference>
<dbReference type="STRING" id="400727.A0A2T7NJS9"/>
<evidence type="ECO:0000256" key="1">
    <source>
        <dbReference type="SAM" id="Phobius"/>
    </source>
</evidence>
<sequence length="369" mass="42739">MEQKKSTHKGVSIKDLPLLFCGVLLASIIISTVLIYIYDQGFRISVRDVFLLYHYGIRGSRSWQMADKDHLKACEGPGVSEAKPSTKSHVFFDGPYTFEPTFRNPCWYQVQGGNHSLAPHLRCLPFFYLAGFPKCGTTDLYFRLTQHQHIVRTPRKEPHWITRGRYDNPGDGSASTFWDNNSWYLLPGNENCSEPRVINADYIRHLNPNVKVVVILRNPADRLYSDYCYFTTNPTKAEFHTKVVEQIRQLRECFVSNSLRQCVYNSSINKHCRIHVGLYHIYIEDWLKRFSRDQIHVLRLEDLSANVTQEVLKIYQFLGLDSPTEEAREAMLHGLPKNKGKKRTATADLSLAEPSERDEGKRWQAFLSF</sequence>
<keyword evidence="1" id="KW-0812">Transmembrane</keyword>
<dbReference type="PANTHER" id="PTHR15723:SF0">
    <property type="entry name" value="CARBOHYDRATE SULFOTRANSFERASE 15"/>
    <property type="match status" value="1"/>
</dbReference>
<name>A0A2T7NJS9_POMCA</name>
<keyword evidence="1" id="KW-1133">Transmembrane helix</keyword>
<comment type="caution">
    <text evidence="3">The sequence shown here is derived from an EMBL/GenBank/DDBJ whole genome shotgun (WGS) entry which is preliminary data.</text>
</comment>
<dbReference type="Pfam" id="PF00685">
    <property type="entry name" value="Sulfotransfer_1"/>
    <property type="match status" value="1"/>
</dbReference>
<dbReference type="SUPFAM" id="SSF52540">
    <property type="entry name" value="P-loop containing nucleoside triphosphate hydrolases"/>
    <property type="match status" value="1"/>
</dbReference>
<dbReference type="AlphaFoldDB" id="A0A2T7NJS9"/>
<dbReference type="PANTHER" id="PTHR15723">
    <property type="entry name" value="CARBOHYDRATE SULFOTRANSFERASE 15"/>
    <property type="match status" value="1"/>
</dbReference>
<organism evidence="3 4">
    <name type="scientific">Pomacea canaliculata</name>
    <name type="common">Golden apple snail</name>
    <dbReference type="NCBI Taxonomy" id="400727"/>
    <lineage>
        <taxon>Eukaryota</taxon>
        <taxon>Metazoa</taxon>
        <taxon>Spiralia</taxon>
        <taxon>Lophotrochozoa</taxon>
        <taxon>Mollusca</taxon>
        <taxon>Gastropoda</taxon>
        <taxon>Caenogastropoda</taxon>
        <taxon>Architaenioglossa</taxon>
        <taxon>Ampullarioidea</taxon>
        <taxon>Ampullariidae</taxon>
        <taxon>Pomacea</taxon>
    </lineage>
</organism>
<dbReference type="OrthoDB" id="526228at2759"/>
<dbReference type="Proteomes" id="UP000245119">
    <property type="component" value="Linkage Group LG12"/>
</dbReference>
<dbReference type="EMBL" id="PZQS01000012">
    <property type="protein sequence ID" value="PVD21422.1"/>
    <property type="molecule type" value="Genomic_DNA"/>
</dbReference>
<gene>
    <name evidence="3" type="ORF">C0Q70_19595</name>
</gene>
<dbReference type="InterPro" id="IPR000863">
    <property type="entry name" value="Sulfotransferase_dom"/>
</dbReference>
<proteinExistence type="predicted"/>
<feature type="transmembrane region" description="Helical" evidence="1">
    <location>
        <begin position="16"/>
        <end position="38"/>
    </location>
</feature>
<evidence type="ECO:0000313" key="4">
    <source>
        <dbReference type="Proteomes" id="UP000245119"/>
    </source>
</evidence>
<keyword evidence="1" id="KW-0472">Membrane</keyword>
<dbReference type="InterPro" id="IPR027417">
    <property type="entry name" value="P-loop_NTPase"/>
</dbReference>
<feature type="domain" description="Sulfotransferase" evidence="2">
    <location>
        <begin position="129"/>
        <end position="347"/>
    </location>
</feature>
<evidence type="ECO:0000259" key="2">
    <source>
        <dbReference type="Pfam" id="PF00685"/>
    </source>
</evidence>
<reference evidence="3 4" key="1">
    <citation type="submission" date="2018-04" db="EMBL/GenBank/DDBJ databases">
        <title>The genome of golden apple snail Pomacea canaliculata provides insight into stress tolerance and invasive adaptation.</title>
        <authorList>
            <person name="Liu C."/>
            <person name="Liu B."/>
            <person name="Ren Y."/>
            <person name="Zhang Y."/>
            <person name="Wang H."/>
            <person name="Li S."/>
            <person name="Jiang F."/>
            <person name="Yin L."/>
            <person name="Zhang G."/>
            <person name="Qian W."/>
            <person name="Fan W."/>
        </authorList>
    </citation>
    <scope>NUCLEOTIDE SEQUENCE [LARGE SCALE GENOMIC DNA]</scope>
    <source>
        <strain evidence="3">SZHN2017</strain>
        <tissue evidence="3">Muscle</tissue>
    </source>
</reference>
<protein>
    <recommendedName>
        <fullName evidence="2">Sulfotransferase domain-containing protein</fullName>
    </recommendedName>
</protein>
<dbReference type="GO" id="GO:0019319">
    <property type="term" value="P:hexose biosynthetic process"/>
    <property type="evidence" value="ECO:0007669"/>
    <property type="project" value="TreeGrafter"/>
</dbReference>
<dbReference type="GO" id="GO:0050659">
    <property type="term" value="F:N-acetylgalactosamine 4-sulfate 6-O-sulfotransferase activity"/>
    <property type="evidence" value="ECO:0007669"/>
    <property type="project" value="TreeGrafter"/>
</dbReference>
<evidence type="ECO:0000313" key="3">
    <source>
        <dbReference type="EMBL" id="PVD21422.1"/>
    </source>
</evidence>
<accession>A0A2T7NJS9</accession>
<dbReference type="Gene3D" id="3.40.50.300">
    <property type="entry name" value="P-loop containing nucleotide triphosphate hydrolases"/>
    <property type="match status" value="1"/>
</dbReference>